<dbReference type="RefSeq" id="WP_135104673.1">
    <property type="nucleotide sequence ID" value="NZ_JADGKW010000002.1"/>
</dbReference>
<accession>A0A4Y9IN10</accession>
<dbReference type="OrthoDB" id="997546at2"/>
<protein>
    <submittedName>
        <fullName evidence="1">Uncharacterized protein</fullName>
    </submittedName>
</protein>
<dbReference type="Proteomes" id="UP000298285">
    <property type="component" value="Unassembled WGS sequence"/>
</dbReference>
<reference evidence="1 2" key="1">
    <citation type="submission" date="2019-03" db="EMBL/GenBank/DDBJ databases">
        <title>Diversity of the mouse oral microbiome.</title>
        <authorList>
            <person name="Joseph S."/>
            <person name="Aduse-Opoku J."/>
            <person name="Curtis M."/>
            <person name="Wade W."/>
            <person name="Hashim A."/>
        </authorList>
    </citation>
    <scope>NUCLEOTIDE SEQUENCE [LARGE SCALE GENOMIC DNA]</scope>
    <source>
        <strain evidence="1 2">P11</strain>
    </source>
</reference>
<comment type="caution">
    <text evidence="1">The sequence shown here is derived from an EMBL/GenBank/DDBJ whole genome shotgun (WGS) entry which is preliminary data.</text>
</comment>
<name>A0A4Y9IN10_9BACT</name>
<dbReference type="AlphaFoldDB" id="A0A4Y9IN10"/>
<sequence length="138" mass="15415">MAENTKIAAIPLSELPEIKEPSGFWIFGSKKDSNGALSSGKYLFENLAEYAKQLQLERRMSINMGLASPYEMFIGEEMIIYRVEAMNVSKLWVDGKEVPLGKTVSVKIKAKSLVEFKVEKVGTEPTGYLFIYAKATLP</sequence>
<gene>
    <name evidence="1" type="ORF">E4T88_06555</name>
</gene>
<proteinExistence type="predicted"/>
<organism evidence="1 2">
    <name type="scientific">Dysgonomonas mossii</name>
    <dbReference type="NCBI Taxonomy" id="163665"/>
    <lineage>
        <taxon>Bacteria</taxon>
        <taxon>Pseudomonadati</taxon>
        <taxon>Bacteroidota</taxon>
        <taxon>Bacteroidia</taxon>
        <taxon>Bacteroidales</taxon>
        <taxon>Dysgonomonadaceae</taxon>
        <taxon>Dysgonomonas</taxon>
    </lineage>
</organism>
<evidence type="ECO:0000313" key="2">
    <source>
        <dbReference type="Proteomes" id="UP000298285"/>
    </source>
</evidence>
<evidence type="ECO:0000313" key="1">
    <source>
        <dbReference type="EMBL" id="TFU89672.1"/>
    </source>
</evidence>
<dbReference type="EMBL" id="SPPK01000002">
    <property type="protein sequence ID" value="TFU89672.1"/>
    <property type="molecule type" value="Genomic_DNA"/>
</dbReference>